<evidence type="ECO:0000259" key="2">
    <source>
        <dbReference type="PROSITE" id="PS00028"/>
    </source>
</evidence>
<reference evidence="3" key="1">
    <citation type="submission" date="2023-03" db="EMBL/GenBank/DDBJ databases">
        <title>Massive genome expansion in bonnet fungi (Mycena s.s.) driven by repeated elements and novel gene families across ecological guilds.</title>
        <authorList>
            <consortium name="Lawrence Berkeley National Laboratory"/>
            <person name="Harder C.B."/>
            <person name="Miyauchi S."/>
            <person name="Viragh M."/>
            <person name="Kuo A."/>
            <person name="Thoen E."/>
            <person name="Andreopoulos B."/>
            <person name="Lu D."/>
            <person name="Skrede I."/>
            <person name="Drula E."/>
            <person name="Henrissat B."/>
            <person name="Morin E."/>
            <person name="Kohler A."/>
            <person name="Barry K."/>
            <person name="LaButti K."/>
            <person name="Morin E."/>
            <person name="Salamov A."/>
            <person name="Lipzen A."/>
            <person name="Mereny Z."/>
            <person name="Hegedus B."/>
            <person name="Baldrian P."/>
            <person name="Stursova M."/>
            <person name="Weitz H."/>
            <person name="Taylor A."/>
            <person name="Grigoriev I.V."/>
            <person name="Nagy L.G."/>
            <person name="Martin F."/>
            <person name="Kauserud H."/>
        </authorList>
    </citation>
    <scope>NUCLEOTIDE SEQUENCE</scope>
    <source>
        <strain evidence="3">CBHHK188m</strain>
    </source>
</reference>
<gene>
    <name evidence="3" type="ORF">DFH07DRAFT_1038625</name>
</gene>
<comment type="caution">
    <text evidence="3">The sequence shown here is derived from an EMBL/GenBank/DDBJ whole genome shotgun (WGS) entry which is preliminary data.</text>
</comment>
<evidence type="ECO:0000313" key="3">
    <source>
        <dbReference type="EMBL" id="KAJ7746182.1"/>
    </source>
</evidence>
<feature type="region of interest" description="Disordered" evidence="1">
    <location>
        <begin position="64"/>
        <end position="95"/>
    </location>
</feature>
<evidence type="ECO:0000256" key="1">
    <source>
        <dbReference type="SAM" id="MobiDB-lite"/>
    </source>
</evidence>
<protein>
    <recommendedName>
        <fullName evidence="2">C2H2-type domain-containing protein</fullName>
    </recommendedName>
</protein>
<dbReference type="AlphaFoldDB" id="A0AAD7N4I5"/>
<feature type="compositionally biased region" description="Polar residues" evidence="1">
    <location>
        <begin position="84"/>
        <end position="95"/>
    </location>
</feature>
<keyword evidence="4" id="KW-1185">Reference proteome</keyword>
<evidence type="ECO:0000313" key="4">
    <source>
        <dbReference type="Proteomes" id="UP001215280"/>
    </source>
</evidence>
<feature type="region of interest" description="Disordered" evidence="1">
    <location>
        <begin position="221"/>
        <end position="240"/>
    </location>
</feature>
<sequence>MSFSLPLEVLSAMQISFKVGLPDGKFGFDMVPTEPQGTANLHPPTGLKLHLRASRDCNGVILTVSTSGGSHSPSDGKASEYTLGGQSNGNVSSPASTHPFDLDFPLSCEDEHRTSGPSLLDSFLSETTETLNMYCDGPSVLGPREDVFRAQLPGLDTDNLLYCDDHQSNSGPAILDSFPAEMTETGNTYCDGPTALDHLLFQRMCLPPTDTILAHIEEVHNEKRTPNNQSTDSHQSPSDNIDIAQDFAFSAESDGTDSPLPTTPSTADSSRSSSPRPSWKLRRAAPPYSPYFIAKPTSPKHPKAKPTQVFPCTMGCALDFSRKHDRMRHEVSQHGRVCEWRCDICLGFFSSEATLRKHKCKISGGARRIGDKQGQVTSTV</sequence>
<accession>A0AAD7N4I5</accession>
<dbReference type="EMBL" id="JARJLG010000099">
    <property type="protein sequence ID" value="KAJ7746182.1"/>
    <property type="molecule type" value="Genomic_DNA"/>
</dbReference>
<organism evidence="3 4">
    <name type="scientific">Mycena maculata</name>
    <dbReference type="NCBI Taxonomy" id="230809"/>
    <lineage>
        <taxon>Eukaryota</taxon>
        <taxon>Fungi</taxon>
        <taxon>Dikarya</taxon>
        <taxon>Basidiomycota</taxon>
        <taxon>Agaricomycotina</taxon>
        <taxon>Agaricomycetes</taxon>
        <taxon>Agaricomycetidae</taxon>
        <taxon>Agaricales</taxon>
        <taxon>Marasmiineae</taxon>
        <taxon>Mycenaceae</taxon>
        <taxon>Mycena</taxon>
    </lineage>
</organism>
<name>A0AAD7N4I5_9AGAR</name>
<feature type="compositionally biased region" description="Low complexity" evidence="1">
    <location>
        <begin position="263"/>
        <end position="278"/>
    </location>
</feature>
<feature type="compositionally biased region" description="Polar residues" evidence="1">
    <location>
        <begin position="64"/>
        <end position="73"/>
    </location>
</feature>
<dbReference type="Proteomes" id="UP001215280">
    <property type="component" value="Unassembled WGS sequence"/>
</dbReference>
<dbReference type="InterPro" id="IPR013087">
    <property type="entry name" value="Znf_C2H2_type"/>
</dbReference>
<proteinExistence type="predicted"/>
<feature type="compositionally biased region" description="Polar residues" evidence="1">
    <location>
        <begin position="226"/>
        <end position="239"/>
    </location>
</feature>
<feature type="region of interest" description="Disordered" evidence="1">
    <location>
        <begin position="251"/>
        <end position="283"/>
    </location>
</feature>
<dbReference type="PROSITE" id="PS00028">
    <property type="entry name" value="ZINC_FINGER_C2H2_1"/>
    <property type="match status" value="1"/>
</dbReference>
<feature type="domain" description="C2H2-type" evidence="2">
    <location>
        <begin position="312"/>
        <end position="334"/>
    </location>
</feature>